<dbReference type="SUPFAM" id="SSF54171">
    <property type="entry name" value="DNA-binding domain"/>
    <property type="match status" value="1"/>
</dbReference>
<feature type="compositionally biased region" description="Low complexity" evidence="1">
    <location>
        <begin position="836"/>
        <end position="849"/>
    </location>
</feature>
<dbReference type="GO" id="GO:0005634">
    <property type="term" value="C:nucleus"/>
    <property type="evidence" value="ECO:0007669"/>
    <property type="project" value="TreeGrafter"/>
</dbReference>
<dbReference type="InterPro" id="IPR016177">
    <property type="entry name" value="DNA-bd_dom_sf"/>
</dbReference>
<keyword evidence="3" id="KW-0238">DNA-binding</keyword>
<dbReference type="EMBL" id="GFDF01007836">
    <property type="protein sequence ID" value="JAV06248.1"/>
    <property type="molecule type" value="Transcribed_RNA"/>
</dbReference>
<protein>
    <submittedName>
        <fullName evidence="3">Putative homeobox transcription factor</fullName>
    </submittedName>
</protein>
<feature type="region of interest" description="Disordered" evidence="1">
    <location>
        <begin position="819"/>
        <end position="867"/>
    </location>
</feature>
<feature type="compositionally biased region" description="Polar residues" evidence="1">
    <location>
        <begin position="629"/>
        <end position="638"/>
    </location>
</feature>
<dbReference type="GO" id="GO:0010369">
    <property type="term" value="C:chromocenter"/>
    <property type="evidence" value="ECO:0007669"/>
    <property type="project" value="TreeGrafter"/>
</dbReference>
<proteinExistence type="predicted"/>
<dbReference type="PANTHER" id="PTHR16112">
    <property type="entry name" value="METHYL-CPG BINDING PROTEIN, DROSOPHILA"/>
    <property type="match status" value="1"/>
</dbReference>
<accession>A0A1L8DIF5</accession>
<evidence type="ECO:0000256" key="1">
    <source>
        <dbReference type="SAM" id="MobiDB-lite"/>
    </source>
</evidence>
<keyword evidence="3" id="KW-0371">Homeobox</keyword>
<name>A0A1L8DIF5_9DIPT</name>
<dbReference type="InterPro" id="IPR001739">
    <property type="entry name" value="Methyl_CpG_DNA-bd"/>
</dbReference>
<dbReference type="AlphaFoldDB" id="A0A1L8DIF5"/>
<dbReference type="GO" id="GO:0003677">
    <property type="term" value="F:DNA binding"/>
    <property type="evidence" value="ECO:0007669"/>
    <property type="project" value="UniProtKB-KW"/>
</dbReference>
<organism evidence="3">
    <name type="scientific">Nyssomyia neivai</name>
    <dbReference type="NCBI Taxonomy" id="330878"/>
    <lineage>
        <taxon>Eukaryota</taxon>
        <taxon>Metazoa</taxon>
        <taxon>Ecdysozoa</taxon>
        <taxon>Arthropoda</taxon>
        <taxon>Hexapoda</taxon>
        <taxon>Insecta</taxon>
        <taxon>Pterygota</taxon>
        <taxon>Neoptera</taxon>
        <taxon>Endopterygota</taxon>
        <taxon>Diptera</taxon>
        <taxon>Nematocera</taxon>
        <taxon>Psychodoidea</taxon>
        <taxon>Psychodidae</taxon>
        <taxon>Nyssomyia</taxon>
    </lineage>
</organism>
<dbReference type="PANTHER" id="PTHR16112:SF16">
    <property type="entry name" value="SIX-BANDED, ISOFORM H"/>
    <property type="match status" value="1"/>
</dbReference>
<sequence>MTTTSTIKGAGSVSGKGVQLQRQIHCHSQPQDQAPTWVRLITPPQGDIAYVSPSGETLKSLEQVKEYLLRPGTCKCGLPCPLRPDLYFNFDSKSQCHLEALPRIPGACLHTARLRQEVDVKSEDGRYQAFGDSKLSNLTLSRAPPWRKNTNVGQEFERVPPLHPRDPPWQEEKRIQRTRSIAKKRPNFKDDPTGYLDHQTAILHSSILNVHSPELGQFDGQPEDGNDTQSTQIKVRGNTSGVQIVRQQVPHVIQGIYSTPGQMGDGQVVTIQQSGQTVTHLPNGMVQIHQNPPKGTILRKETLICAASQESPVSSSTTFYGADGGASSEMRQPVQGGMITTSNDMPSSSSPELYPRAAASGHTVAKNTITSVLAGKAATTTCTSQVGRIEGTGSQFMSTAPGQNLQATQTYGGGQIQTNQLIMTSSGQILVMPAGQTQQGTTKVSTAGQMINPGNTLVINNSHVVNTGQQIVNGSILSGNIEIVNGLDQSVNQPSGRTAGNVVIQGGQNLIPAGQNIISNAGNSFIVNSGTAGQVQSMILNNSNMLPTGAMSPATGKVIQSGGSVNQLINNGTMVLNTLPSGFMVQQPTGNFATSTVALHDGGLVDLQQRTVLLSPSDAKRKVKKRKNMNSPQNVSPQISPQLQMAPHYTAAQQHAGPYQLSGSLPQLTIVSAGKGATTSTAAPQQQIIVHQNGQTILQPVNLIGQQLIVPAGLVVTPAPTETLLQIQNVPQNLLTQPQQMVLRAPSPQTAKTAFLSPNSSQQFIVSGNGQVSPLGQIYSAPTGGTMGLMVPQTSQQNQTFLQQNTTIVQQQTTQLLGAQQKSMDVDEQHQALQGTSSPPDTTTYSPQSPDRPASERSVDSDSNMVQCVSSSEPDSVISPMTVDHHQEYDARLRSGQQLLQQHQNVFKPFDAKVRRIQGASIGIPVYRNPSKMKMSDLNGPPQ</sequence>
<feature type="domain" description="MBD" evidence="2">
    <location>
        <begin position="35"/>
        <end position="102"/>
    </location>
</feature>
<dbReference type="Pfam" id="PF01429">
    <property type="entry name" value="MBD"/>
    <property type="match status" value="1"/>
</dbReference>
<feature type="region of interest" description="Disordered" evidence="1">
    <location>
        <begin position="619"/>
        <end position="638"/>
    </location>
</feature>
<evidence type="ECO:0000259" key="2">
    <source>
        <dbReference type="SMART" id="SM00391"/>
    </source>
</evidence>
<evidence type="ECO:0000313" key="3">
    <source>
        <dbReference type="EMBL" id="JAV06248.1"/>
    </source>
</evidence>
<dbReference type="SMART" id="SM00391">
    <property type="entry name" value="MBD"/>
    <property type="match status" value="1"/>
</dbReference>
<reference evidence="3" key="1">
    <citation type="submission" date="2016-12" db="EMBL/GenBank/DDBJ databases">
        <title>An insight into the sialome and mialome of the sand fly, Nyssomyia neivai.</title>
        <authorList>
            <person name="Sebastian V."/>
            <person name="Goulart T.M."/>
            <person name="Oliveira W."/>
            <person name="Calvo E."/>
            <person name="Oliveira L.F."/>
            <person name="Pinto M.C."/>
            <person name="Rosselino A.M."/>
            <person name="Ribeiro J.M."/>
        </authorList>
    </citation>
    <scope>NUCLEOTIDE SEQUENCE</scope>
</reference>
<dbReference type="GO" id="GO:0003682">
    <property type="term" value="F:chromatin binding"/>
    <property type="evidence" value="ECO:0007669"/>
    <property type="project" value="TreeGrafter"/>
</dbReference>